<comment type="caution">
    <text evidence="1">The sequence shown here is derived from an EMBL/GenBank/DDBJ whole genome shotgun (WGS) entry which is preliminary data.</text>
</comment>
<dbReference type="RefSeq" id="WP_160874777.1">
    <property type="nucleotide sequence ID" value="NZ_WUEK01000001.1"/>
</dbReference>
<dbReference type="Proteomes" id="UP000473325">
    <property type="component" value="Unassembled WGS sequence"/>
</dbReference>
<reference evidence="1 2" key="1">
    <citation type="submission" date="2019-12" db="EMBL/GenBank/DDBJ databases">
        <authorList>
            <person name="Kun Z."/>
        </authorList>
    </citation>
    <scope>NUCLEOTIDE SEQUENCE [LARGE SCALE GENOMIC DNA]</scope>
    <source>
        <strain evidence="1 2">YIM 123512</strain>
    </source>
</reference>
<dbReference type="EMBL" id="WUEK01000001">
    <property type="protein sequence ID" value="MXG88420.1"/>
    <property type="molecule type" value="Genomic_DNA"/>
</dbReference>
<evidence type="ECO:0000313" key="2">
    <source>
        <dbReference type="Proteomes" id="UP000473325"/>
    </source>
</evidence>
<name>A0A6L7EP85_9ACTN</name>
<dbReference type="AlphaFoldDB" id="A0A6L7EP85"/>
<gene>
    <name evidence="1" type="ORF">GRQ65_02515</name>
</gene>
<protein>
    <submittedName>
        <fullName evidence="1">Uncharacterized protein</fullName>
    </submittedName>
</protein>
<sequence>MLKNIEALAPQYEDGLTREEKHELLGVLSEYFTIHESPLTALDVITPCTPKQSSALELELDDVRYSATLDETTTAIGTSHTRYAQWALRHLMTRWEFAGWLVSANGYLDALEPVRATSARDFMRAVWAERHAADMA</sequence>
<organism evidence="1 2">
    <name type="scientific">Nocardioides flavescens</name>
    <dbReference type="NCBI Taxonomy" id="2691959"/>
    <lineage>
        <taxon>Bacteria</taxon>
        <taxon>Bacillati</taxon>
        <taxon>Actinomycetota</taxon>
        <taxon>Actinomycetes</taxon>
        <taxon>Propionibacteriales</taxon>
        <taxon>Nocardioidaceae</taxon>
        <taxon>Nocardioides</taxon>
    </lineage>
</organism>
<keyword evidence="2" id="KW-1185">Reference proteome</keyword>
<evidence type="ECO:0000313" key="1">
    <source>
        <dbReference type="EMBL" id="MXG88420.1"/>
    </source>
</evidence>
<proteinExistence type="predicted"/>
<accession>A0A6L7EP85</accession>